<dbReference type="InterPro" id="IPR023591">
    <property type="entry name" value="Ribosomal_uS2_flav_dom_sf"/>
</dbReference>
<dbReference type="Gene3D" id="1.10.287.610">
    <property type="entry name" value="Helix hairpin bin"/>
    <property type="match status" value="1"/>
</dbReference>
<keyword evidence="9" id="KW-1185">Reference proteome</keyword>
<comment type="caution">
    <text evidence="8">The sequence shown here is derived from an EMBL/GenBank/DDBJ whole genome shotgun (WGS) entry which is preliminary data.</text>
</comment>
<evidence type="ECO:0000256" key="2">
    <source>
        <dbReference type="ARBA" id="ARBA00022980"/>
    </source>
</evidence>
<proteinExistence type="inferred from homology"/>
<reference evidence="8 9" key="1">
    <citation type="journal article" date="2010" name="J. Bacteriol.">
        <title>Genome sequence of Lentisphaera araneosa HTCC2155T, the type species of the order Lentisphaerales in the phylum Lentisphaerae.</title>
        <authorList>
            <person name="Thrash J.C."/>
            <person name="Cho J.C."/>
            <person name="Vergin K.L."/>
            <person name="Morris R.M."/>
            <person name="Giovannoni S.J."/>
        </authorList>
    </citation>
    <scope>NUCLEOTIDE SEQUENCE [LARGE SCALE GENOMIC DNA]</scope>
    <source>
        <strain evidence="8 9">HTCC2155</strain>
    </source>
</reference>
<dbReference type="GO" id="GO:0003735">
    <property type="term" value="F:structural constituent of ribosome"/>
    <property type="evidence" value="ECO:0007669"/>
    <property type="project" value="InterPro"/>
</dbReference>
<evidence type="ECO:0000256" key="5">
    <source>
        <dbReference type="HAMAP-Rule" id="MF_00291"/>
    </source>
</evidence>
<dbReference type="PRINTS" id="PR00395">
    <property type="entry name" value="RIBOSOMALS2"/>
</dbReference>
<dbReference type="Pfam" id="PF00318">
    <property type="entry name" value="Ribosomal_S2"/>
    <property type="match status" value="1"/>
</dbReference>
<dbReference type="eggNOG" id="COG0052">
    <property type="taxonomic scope" value="Bacteria"/>
</dbReference>
<protein>
    <recommendedName>
        <fullName evidence="4 5">Small ribosomal subunit protein uS2</fullName>
    </recommendedName>
</protein>
<keyword evidence="2 5" id="KW-0689">Ribosomal protein</keyword>
<keyword evidence="3 5" id="KW-0687">Ribonucleoprotein</keyword>
<feature type="compositionally biased region" description="Basic and acidic residues" evidence="7">
    <location>
        <begin position="233"/>
        <end position="311"/>
    </location>
</feature>
<evidence type="ECO:0000256" key="4">
    <source>
        <dbReference type="ARBA" id="ARBA00035256"/>
    </source>
</evidence>
<feature type="compositionally biased region" description="Basic and acidic residues" evidence="7">
    <location>
        <begin position="319"/>
        <end position="345"/>
    </location>
</feature>
<dbReference type="RefSeq" id="WP_007277150.1">
    <property type="nucleotide sequence ID" value="NZ_ABCK01000003.1"/>
</dbReference>
<dbReference type="PANTHER" id="PTHR12534">
    <property type="entry name" value="30S RIBOSOMAL PROTEIN S2 PROKARYOTIC AND ORGANELLAR"/>
    <property type="match status" value="1"/>
</dbReference>
<dbReference type="InterPro" id="IPR018130">
    <property type="entry name" value="Ribosomal_uS2_CS"/>
</dbReference>
<dbReference type="GO" id="GO:0015935">
    <property type="term" value="C:small ribosomal subunit"/>
    <property type="evidence" value="ECO:0007669"/>
    <property type="project" value="InterPro"/>
</dbReference>
<dbReference type="InterPro" id="IPR001865">
    <property type="entry name" value="Ribosomal_uS2"/>
</dbReference>
<dbReference type="HAMAP" id="MF_00291_B">
    <property type="entry name" value="Ribosomal_uS2_B"/>
    <property type="match status" value="1"/>
</dbReference>
<gene>
    <name evidence="5" type="primary">rpsB</name>
    <name evidence="8" type="ORF">LNTAR_13567</name>
</gene>
<dbReference type="Gene3D" id="3.40.50.10490">
    <property type="entry name" value="Glucose-6-phosphate isomerase like protein, domain 1"/>
    <property type="match status" value="1"/>
</dbReference>
<dbReference type="Proteomes" id="UP000004947">
    <property type="component" value="Unassembled WGS sequence"/>
</dbReference>
<dbReference type="CDD" id="cd01425">
    <property type="entry name" value="RPS2"/>
    <property type="match status" value="1"/>
</dbReference>
<dbReference type="PROSITE" id="PS00962">
    <property type="entry name" value="RIBOSOMAL_S2_1"/>
    <property type="match status" value="1"/>
</dbReference>
<dbReference type="OrthoDB" id="9808036at2"/>
<evidence type="ECO:0000256" key="3">
    <source>
        <dbReference type="ARBA" id="ARBA00023274"/>
    </source>
</evidence>
<evidence type="ECO:0000313" key="9">
    <source>
        <dbReference type="Proteomes" id="UP000004947"/>
    </source>
</evidence>
<accession>A6DGW5</accession>
<dbReference type="AlphaFoldDB" id="A6DGW5"/>
<evidence type="ECO:0000256" key="1">
    <source>
        <dbReference type="ARBA" id="ARBA00006242"/>
    </source>
</evidence>
<dbReference type="STRING" id="313628.LNTAR_13567"/>
<dbReference type="PROSITE" id="PS00963">
    <property type="entry name" value="RIBOSOMAL_S2_2"/>
    <property type="match status" value="1"/>
</dbReference>
<name>A6DGW5_9BACT</name>
<feature type="region of interest" description="Disordered" evidence="7">
    <location>
        <begin position="233"/>
        <end position="345"/>
    </location>
</feature>
<organism evidence="8 9">
    <name type="scientific">Lentisphaera araneosa HTCC2155</name>
    <dbReference type="NCBI Taxonomy" id="313628"/>
    <lineage>
        <taxon>Bacteria</taxon>
        <taxon>Pseudomonadati</taxon>
        <taxon>Lentisphaerota</taxon>
        <taxon>Lentisphaeria</taxon>
        <taxon>Lentisphaerales</taxon>
        <taxon>Lentisphaeraceae</taxon>
        <taxon>Lentisphaera</taxon>
    </lineage>
</organism>
<dbReference type="EMBL" id="ABCK01000003">
    <property type="protein sequence ID" value="EDM28848.1"/>
    <property type="molecule type" value="Genomic_DNA"/>
</dbReference>
<evidence type="ECO:0000313" key="8">
    <source>
        <dbReference type="EMBL" id="EDM28848.1"/>
    </source>
</evidence>
<sequence length="345" mass="37416">MSIKITDLLEAGVHFGHQTRRWNPKMKPYIYGSRNGIHIFDLSKTMVALNNACKFLYSTVADGGDVLFIGTKRQSQEIVEEAAKASNMHYISYRWLGGTLTNLTTIRKSVAKLKKYTKMEEDGTLDAMKKKAASQIRREKTKLENSLSGIVDLQKPPAVVVIVDINKEHIAIKEAQSLGIPVVAILDSNSNPDTVAYGIPGNDDAVRSVQVIFDQLSAAVVAGKGIADAKAAEKAKEDKIKAEKAKAEKAEKIKADKEKAEKAKAEKAKKAEEAKAKRAADAKAKKAEEAKAEKAAPAKEEKAEKAAPKKETKAKKAAPKKETAEKAAPAKEEKAEEAAEPEAKA</sequence>
<dbReference type="GO" id="GO:0006412">
    <property type="term" value="P:translation"/>
    <property type="evidence" value="ECO:0007669"/>
    <property type="project" value="UniProtKB-UniRule"/>
</dbReference>
<dbReference type="PANTHER" id="PTHR12534:SF0">
    <property type="entry name" value="SMALL RIBOSOMAL SUBUNIT PROTEIN US2M"/>
    <property type="match status" value="1"/>
</dbReference>
<comment type="similarity">
    <text evidence="1 5 6">Belongs to the universal ribosomal protein uS2 family.</text>
</comment>
<evidence type="ECO:0000256" key="7">
    <source>
        <dbReference type="SAM" id="MobiDB-lite"/>
    </source>
</evidence>
<dbReference type="SUPFAM" id="SSF52313">
    <property type="entry name" value="Ribosomal protein S2"/>
    <property type="match status" value="1"/>
</dbReference>
<evidence type="ECO:0000256" key="6">
    <source>
        <dbReference type="RuleBase" id="RU003631"/>
    </source>
</evidence>
<dbReference type="NCBIfam" id="TIGR01011">
    <property type="entry name" value="rpsB_bact"/>
    <property type="match status" value="1"/>
</dbReference>
<dbReference type="InterPro" id="IPR005706">
    <property type="entry name" value="Ribosomal_uS2_bac/mit/plastid"/>
</dbReference>